<dbReference type="InterPro" id="IPR000415">
    <property type="entry name" value="Nitroreductase-like"/>
</dbReference>
<proteinExistence type="inferred from homology"/>
<dbReference type="Gene3D" id="3.40.109.10">
    <property type="entry name" value="NADH Oxidase"/>
    <property type="match status" value="1"/>
</dbReference>
<accession>A0A2H0YU96</accession>
<dbReference type="Proteomes" id="UP000231542">
    <property type="component" value="Unassembled WGS sequence"/>
</dbReference>
<keyword evidence="4" id="KW-0288">FMN</keyword>
<name>A0A2H0YU96_9BACT</name>
<comment type="caution">
    <text evidence="7">The sequence shown here is derived from an EMBL/GenBank/DDBJ whole genome shotgun (WGS) entry which is preliminary data.</text>
</comment>
<evidence type="ECO:0000256" key="1">
    <source>
        <dbReference type="ARBA" id="ARBA00001917"/>
    </source>
</evidence>
<dbReference type="GO" id="GO:0016491">
    <property type="term" value="F:oxidoreductase activity"/>
    <property type="evidence" value="ECO:0007669"/>
    <property type="project" value="UniProtKB-KW"/>
</dbReference>
<gene>
    <name evidence="7" type="ORF">COT24_05355</name>
</gene>
<keyword evidence="3" id="KW-0285">Flavoprotein</keyword>
<keyword evidence="5" id="KW-0560">Oxidoreductase</keyword>
<dbReference type="PANTHER" id="PTHR43673">
    <property type="entry name" value="NAD(P)H NITROREDUCTASE YDGI-RELATED"/>
    <property type="match status" value="1"/>
</dbReference>
<protein>
    <submittedName>
        <fullName evidence="7">Nitroreductase</fullName>
    </submittedName>
</protein>
<reference evidence="7 8" key="1">
    <citation type="submission" date="2017-09" db="EMBL/GenBank/DDBJ databases">
        <title>Depth-based differentiation of microbial function through sediment-hosted aquifers and enrichment of novel symbionts in the deep terrestrial subsurface.</title>
        <authorList>
            <person name="Probst A.J."/>
            <person name="Ladd B."/>
            <person name="Jarett J.K."/>
            <person name="Geller-Mcgrath D.E."/>
            <person name="Sieber C.M."/>
            <person name="Emerson J.B."/>
            <person name="Anantharaman K."/>
            <person name="Thomas B.C."/>
            <person name="Malmstrom R."/>
            <person name="Stieglmeier M."/>
            <person name="Klingl A."/>
            <person name="Woyke T."/>
            <person name="Ryan C.M."/>
            <person name="Banfield J.F."/>
        </authorList>
    </citation>
    <scope>NUCLEOTIDE SEQUENCE [LARGE SCALE GENOMIC DNA]</scope>
    <source>
        <strain evidence="7">CG08_land_8_20_14_0_20_40_16</strain>
    </source>
</reference>
<evidence type="ECO:0000256" key="2">
    <source>
        <dbReference type="ARBA" id="ARBA00007118"/>
    </source>
</evidence>
<evidence type="ECO:0000313" key="7">
    <source>
        <dbReference type="EMBL" id="PIS42071.1"/>
    </source>
</evidence>
<dbReference type="Pfam" id="PF00881">
    <property type="entry name" value="Nitroreductase"/>
    <property type="match status" value="1"/>
</dbReference>
<dbReference type="AlphaFoldDB" id="A0A2H0YU96"/>
<dbReference type="PANTHER" id="PTHR43673:SF2">
    <property type="entry name" value="NITROREDUCTASE"/>
    <property type="match status" value="1"/>
</dbReference>
<dbReference type="EMBL" id="PEXU01000058">
    <property type="protein sequence ID" value="PIS42071.1"/>
    <property type="molecule type" value="Genomic_DNA"/>
</dbReference>
<comment type="cofactor">
    <cofactor evidence="1">
        <name>FMN</name>
        <dbReference type="ChEBI" id="CHEBI:58210"/>
    </cofactor>
</comment>
<dbReference type="SUPFAM" id="SSF55469">
    <property type="entry name" value="FMN-dependent nitroreductase-like"/>
    <property type="match status" value="1"/>
</dbReference>
<organism evidence="7 8">
    <name type="scientific">Candidatus Kerfeldbacteria bacterium CG08_land_8_20_14_0_20_40_16</name>
    <dbReference type="NCBI Taxonomy" id="2014244"/>
    <lineage>
        <taxon>Bacteria</taxon>
        <taxon>Candidatus Kerfeldiibacteriota</taxon>
    </lineage>
</organism>
<evidence type="ECO:0000313" key="8">
    <source>
        <dbReference type="Proteomes" id="UP000231542"/>
    </source>
</evidence>
<feature type="domain" description="Nitroreductase" evidence="6">
    <location>
        <begin position="9"/>
        <end position="77"/>
    </location>
</feature>
<evidence type="ECO:0000256" key="5">
    <source>
        <dbReference type="ARBA" id="ARBA00023002"/>
    </source>
</evidence>
<evidence type="ECO:0000259" key="6">
    <source>
        <dbReference type="Pfam" id="PF00881"/>
    </source>
</evidence>
<comment type="similarity">
    <text evidence="2">Belongs to the nitroreductase family.</text>
</comment>
<evidence type="ECO:0000256" key="3">
    <source>
        <dbReference type="ARBA" id="ARBA00022630"/>
    </source>
</evidence>
<sequence>MEFKKTIELRHSVRHFLKQPIDNEKIDSILEIVNKCPSAGNLQSYKIYLVKNQNIKKELAEAAIDQEFIYQAPLVMVFCANQEECELKYGLRGKELYSIQDATIAASYAQLAAADQNIGSVWVGAFDPEKVKLILKTTFLPVAIIPIGYYSEQSFLRERKQKNEIFEEI</sequence>
<dbReference type="InterPro" id="IPR029479">
    <property type="entry name" value="Nitroreductase"/>
</dbReference>
<evidence type="ECO:0000256" key="4">
    <source>
        <dbReference type="ARBA" id="ARBA00022643"/>
    </source>
</evidence>